<dbReference type="SUPFAM" id="SSF53756">
    <property type="entry name" value="UDP-Glycosyltransferase/glycogen phosphorylase"/>
    <property type="match status" value="1"/>
</dbReference>
<evidence type="ECO:0000313" key="3">
    <source>
        <dbReference type="Proteomes" id="UP000316726"/>
    </source>
</evidence>
<gene>
    <name evidence="2" type="ORF">A3770_05p39830</name>
</gene>
<dbReference type="STRING" id="1764295.A0A5B8MPD8"/>
<reference evidence="2 3" key="1">
    <citation type="submission" date="2018-07" db="EMBL/GenBank/DDBJ databases">
        <title>The complete nuclear genome of the prasinophyte Chloropicon primus (CCMP1205).</title>
        <authorList>
            <person name="Pombert J.-F."/>
            <person name="Otis C."/>
            <person name="Turmel M."/>
            <person name="Lemieux C."/>
        </authorList>
    </citation>
    <scope>NUCLEOTIDE SEQUENCE [LARGE SCALE GENOMIC DNA]</scope>
    <source>
        <strain evidence="2 3">CCMP1205</strain>
    </source>
</reference>
<dbReference type="AlphaFoldDB" id="A0A5B8MPD8"/>
<dbReference type="PANTHER" id="PTHR48050">
    <property type="entry name" value="STEROL 3-BETA-GLUCOSYLTRANSFERASE"/>
    <property type="match status" value="1"/>
</dbReference>
<sequence>MATKVEESAKRMNIALCVLDAAGHLNPMLALSSELIGKGHHVRFLVVTPANIENIKNSKKEFEEGKDYSFARMWTEEDVASFSQHPREWFKGIVPEYEDQSEAERKSSDFLMWRFHEGVRAVPMYLEELGTFKCDLLITDPMVAGGPIAATLLGIPVVSVVTFPQFGMFPLWLGADTDEEREAAFDNFRRAGVVAEANDVLIDEYGFDFFENFLPSHMLGDTWLNLCTGVREFDVEMPRLAKKIFGENIAESCHYVGPMVLTKEQGHLSRTAVIMDGTSPTPSPPFPFHRVQKFKEEGRKVVYISFGSIVASYKWEDPAADNGRINKTGNAKQSGKVFCTDLWQKFFEAFGGDDRIAVVLSSGPKFQDEKEFADHVPDNFIVRPNVPQVELLDHVDAFVTHAGANSMFESIAASVPMLATPYFADQFGNAKMISREGVGLHYDDPVAESSAEDLKEKVWSLLENKVEFVANCERLQRSIKTAGGAKRASEAIEAYVADFKGHGELKGPRQKEVLERCGSAAGRSDAGSSLRSFELI</sequence>
<dbReference type="Proteomes" id="UP000316726">
    <property type="component" value="Chromosome 5"/>
</dbReference>
<dbReference type="OrthoDB" id="5835829at2759"/>
<proteinExistence type="predicted"/>
<dbReference type="PANTHER" id="PTHR48050:SF13">
    <property type="entry name" value="STEROL 3-BETA-GLUCOSYLTRANSFERASE UGT80A2"/>
    <property type="match status" value="1"/>
</dbReference>
<dbReference type="EMBL" id="CP031038">
    <property type="protein sequence ID" value="QDZ21465.1"/>
    <property type="molecule type" value="Genomic_DNA"/>
</dbReference>
<accession>A0A5B8MPD8</accession>
<evidence type="ECO:0000256" key="1">
    <source>
        <dbReference type="ARBA" id="ARBA00022679"/>
    </source>
</evidence>
<dbReference type="CDD" id="cd03784">
    <property type="entry name" value="GT1_Gtf-like"/>
    <property type="match status" value="1"/>
</dbReference>
<organism evidence="2 3">
    <name type="scientific">Chloropicon primus</name>
    <dbReference type="NCBI Taxonomy" id="1764295"/>
    <lineage>
        <taxon>Eukaryota</taxon>
        <taxon>Viridiplantae</taxon>
        <taxon>Chlorophyta</taxon>
        <taxon>Chloropicophyceae</taxon>
        <taxon>Chloropicales</taxon>
        <taxon>Chloropicaceae</taxon>
        <taxon>Chloropicon</taxon>
    </lineage>
</organism>
<evidence type="ECO:0000313" key="2">
    <source>
        <dbReference type="EMBL" id="QDZ21465.1"/>
    </source>
</evidence>
<dbReference type="GO" id="GO:0008194">
    <property type="term" value="F:UDP-glycosyltransferase activity"/>
    <property type="evidence" value="ECO:0007669"/>
    <property type="project" value="InterPro"/>
</dbReference>
<keyword evidence="1 2" id="KW-0808">Transferase</keyword>
<keyword evidence="3" id="KW-1185">Reference proteome</keyword>
<dbReference type="InterPro" id="IPR002213">
    <property type="entry name" value="UDP_glucos_trans"/>
</dbReference>
<dbReference type="Pfam" id="PF00201">
    <property type="entry name" value="UDPGT"/>
    <property type="match status" value="1"/>
</dbReference>
<name>A0A5B8MPD8_9CHLO</name>
<dbReference type="Gene3D" id="3.40.50.2000">
    <property type="entry name" value="Glycogen Phosphorylase B"/>
    <property type="match status" value="3"/>
</dbReference>
<protein>
    <submittedName>
        <fullName evidence="2">Glycosyltransferase</fullName>
    </submittedName>
</protein>
<dbReference type="InterPro" id="IPR050426">
    <property type="entry name" value="Glycosyltransferase_28"/>
</dbReference>